<dbReference type="EMBL" id="FNJU01000002">
    <property type="protein sequence ID" value="SDP35828.1"/>
    <property type="molecule type" value="Genomic_DNA"/>
</dbReference>
<dbReference type="GO" id="GO:0004343">
    <property type="term" value="F:glucosamine 6-phosphate N-acetyltransferase activity"/>
    <property type="evidence" value="ECO:0007669"/>
    <property type="project" value="TreeGrafter"/>
</dbReference>
<dbReference type="Gene3D" id="3.40.630.30">
    <property type="match status" value="1"/>
</dbReference>
<dbReference type="InterPro" id="IPR000182">
    <property type="entry name" value="GNAT_dom"/>
</dbReference>
<dbReference type="PROSITE" id="PS51186">
    <property type="entry name" value="GNAT"/>
    <property type="match status" value="1"/>
</dbReference>
<dbReference type="STRING" id="930152.SAMN05216565_102506"/>
<evidence type="ECO:0000313" key="2">
    <source>
        <dbReference type="EMBL" id="SDP35828.1"/>
    </source>
</evidence>
<keyword evidence="2" id="KW-0808">Transferase</keyword>
<sequence length="153" mass="17704">MKHSNSERTARLKMNVIEVKNYQELEDAYLVRREVFVKEQEVPEELEIDEFEDTAKHVVLYDKEHPVGAGRFRIVDGIGKAERICVLQSHRKLGAGKLIMNKIEELAKTEKLNKLKLNAQTHAEAFYQHLGYHTVSEVFMDAGIPHVTMIKQF</sequence>
<dbReference type="AlphaFoldDB" id="A0A1H0S3K2"/>
<evidence type="ECO:0000313" key="3">
    <source>
        <dbReference type="Proteomes" id="UP000199159"/>
    </source>
</evidence>
<gene>
    <name evidence="2" type="ORF">SAMN05216565_102506</name>
</gene>
<reference evidence="3" key="1">
    <citation type="submission" date="2016-10" db="EMBL/GenBank/DDBJ databases">
        <authorList>
            <person name="Varghese N."/>
            <person name="Submissions S."/>
        </authorList>
    </citation>
    <scope>NUCLEOTIDE SEQUENCE [LARGE SCALE GENOMIC DNA]</scope>
    <source>
        <strain evidence="3">IBRC-M10078</strain>
    </source>
</reference>
<dbReference type="InterPro" id="IPR016181">
    <property type="entry name" value="Acyl_CoA_acyltransferase"/>
</dbReference>
<accession>A0A1H0S3K2</accession>
<dbReference type="InterPro" id="IPR039143">
    <property type="entry name" value="GNPNAT1-like"/>
</dbReference>
<dbReference type="PANTHER" id="PTHR13355">
    <property type="entry name" value="GLUCOSAMINE 6-PHOSPHATE N-ACETYLTRANSFERASE"/>
    <property type="match status" value="1"/>
</dbReference>
<name>A0A1H0S3K2_9BACI</name>
<evidence type="ECO:0000259" key="1">
    <source>
        <dbReference type="PROSITE" id="PS51186"/>
    </source>
</evidence>
<protein>
    <submittedName>
        <fullName evidence="2">Predicted N-acyltransferase, GNAT family</fullName>
    </submittedName>
</protein>
<dbReference type="PANTHER" id="PTHR13355:SF11">
    <property type="entry name" value="GLUCOSAMINE 6-PHOSPHATE N-ACETYLTRANSFERASE"/>
    <property type="match status" value="1"/>
</dbReference>
<dbReference type="CDD" id="cd04301">
    <property type="entry name" value="NAT_SF"/>
    <property type="match status" value="1"/>
</dbReference>
<dbReference type="Proteomes" id="UP000199159">
    <property type="component" value="Unassembled WGS sequence"/>
</dbReference>
<keyword evidence="2" id="KW-0012">Acyltransferase</keyword>
<dbReference type="SUPFAM" id="SSF55729">
    <property type="entry name" value="Acyl-CoA N-acyltransferases (Nat)"/>
    <property type="match status" value="1"/>
</dbReference>
<feature type="domain" description="N-acetyltransferase" evidence="1">
    <location>
        <begin position="14"/>
        <end position="153"/>
    </location>
</feature>
<organism evidence="2 3">
    <name type="scientific">Litchfieldia salsa</name>
    <dbReference type="NCBI Taxonomy" id="930152"/>
    <lineage>
        <taxon>Bacteria</taxon>
        <taxon>Bacillati</taxon>
        <taxon>Bacillota</taxon>
        <taxon>Bacilli</taxon>
        <taxon>Bacillales</taxon>
        <taxon>Bacillaceae</taxon>
        <taxon>Litchfieldia</taxon>
    </lineage>
</organism>
<keyword evidence="3" id="KW-1185">Reference proteome</keyword>
<dbReference type="Pfam" id="PF13673">
    <property type="entry name" value="Acetyltransf_10"/>
    <property type="match status" value="1"/>
</dbReference>
<proteinExistence type="predicted"/>